<organism evidence="1 2">
    <name type="scientific">Muraenolepis orangiensis</name>
    <name type="common">Patagonian moray cod</name>
    <dbReference type="NCBI Taxonomy" id="630683"/>
    <lineage>
        <taxon>Eukaryota</taxon>
        <taxon>Metazoa</taxon>
        <taxon>Chordata</taxon>
        <taxon>Craniata</taxon>
        <taxon>Vertebrata</taxon>
        <taxon>Euteleostomi</taxon>
        <taxon>Actinopterygii</taxon>
        <taxon>Neopterygii</taxon>
        <taxon>Teleostei</taxon>
        <taxon>Neoteleostei</taxon>
        <taxon>Acanthomorphata</taxon>
        <taxon>Zeiogadaria</taxon>
        <taxon>Gadariae</taxon>
        <taxon>Gadiformes</taxon>
        <taxon>Muraenolepidoidei</taxon>
        <taxon>Muraenolepididae</taxon>
        <taxon>Muraenolepis</taxon>
    </lineage>
</organism>
<accession>A0A9Q0EK91</accession>
<dbReference type="Proteomes" id="UP001148018">
    <property type="component" value="Unassembled WGS sequence"/>
</dbReference>
<sequence>MGLDRPFCPSALNPFNVNLASSTFGGRQGLRWASSPRDHGVHIPAPRLPCAPPPGRFDPGVDVYSRCFLRSFTECSDDLQTEYRRCIEGVLLDGPWRHGPPATGRLKQRPC</sequence>
<evidence type="ECO:0000313" key="2">
    <source>
        <dbReference type="Proteomes" id="UP001148018"/>
    </source>
</evidence>
<comment type="caution">
    <text evidence="1">The sequence shown here is derived from an EMBL/GenBank/DDBJ whole genome shotgun (WGS) entry which is preliminary data.</text>
</comment>
<reference evidence="1" key="1">
    <citation type="submission" date="2022-07" db="EMBL/GenBank/DDBJ databases">
        <title>Chromosome-level genome of Muraenolepis orangiensis.</title>
        <authorList>
            <person name="Kim J."/>
        </authorList>
    </citation>
    <scope>NUCLEOTIDE SEQUENCE</scope>
    <source>
        <strain evidence="1">KU_S4_2022</strain>
        <tissue evidence="1">Muscle</tissue>
    </source>
</reference>
<keyword evidence="2" id="KW-1185">Reference proteome</keyword>
<evidence type="ECO:0000313" key="1">
    <source>
        <dbReference type="EMBL" id="KAJ3609277.1"/>
    </source>
</evidence>
<dbReference type="AlphaFoldDB" id="A0A9Q0EK91"/>
<name>A0A9Q0EK91_9TELE</name>
<gene>
    <name evidence="1" type="ORF">NHX12_023801</name>
</gene>
<dbReference type="EMBL" id="JANIIK010000039">
    <property type="protein sequence ID" value="KAJ3609277.1"/>
    <property type="molecule type" value="Genomic_DNA"/>
</dbReference>
<proteinExistence type="predicted"/>
<protein>
    <submittedName>
        <fullName evidence="1">Uncharacterized protein</fullName>
    </submittedName>
</protein>